<sequence length="58" mass="6603">MSSFKKATKKKDNLEKGELGWRSERIGENKGVEMGKGEHGSERRTVGGLRQVLRLFRV</sequence>
<gene>
    <name evidence="2" type="ORF">BJX66DRAFT_208471</name>
</gene>
<name>A0ABR4G505_9EURO</name>
<reference evidence="2 3" key="1">
    <citation type="submission" date="2024-07" db="EMBL/GenBank/DDBJ databases">
        <title>Section-level genome sequencing and comparative genomics of Aspergillus sections Usti and Cavernicolus.</title>
        <authorList>
            <consortium name="Lawrence Berkeley National Laboratory"/>
            <person name="Nybo J.L."/>
            <person name="Vesth T.C."/>
            <person name="Theobald S."/>
            <person name="Frisvad J.C."/>
            <person name="Larsen T.O."/>
            <person name="Kjaerboelling I."/>
            <person name="Rothschild-Mancinelli K."/>
            <person name="Lyhne E.K."/>
            <person name="Kogle M.E."/>
            <person name="Barry K."/>
            <person name="Clum A."/>
            <person name="Na H."/>
            <person name="Ledsgaard L."/>
            <person name="Lin J."/>
            <person name="Lipzen A."/>
            <person name="Kuo A."/>
            <person name="Riley R."/>
            <person name="Mondo S."/>
            <person name="Labutti K."/>
            <person name="Haridas S."/>
            <person name="Pangalinan J."/>
            <person name="Salamov A.A."/>
            <person name="Simmons B.A."/>
            <person name="Magnuson J.K."/>
            <person name="Chen J."/>
            <person name="Drula E."/>
            <person name="Henrissat B."/>
            <person name="Wiebenga A."/>
            <person name="Lubbers R.J."/>
            <person name="Gomes A.C."/>
            <person name="Makela M.R."/>
            <person name="Stajich J."/>
            <person name="Grigoriev I.V."/>
            <person name="Mortensen U.H."/>
            <person name="De Vries R.P."/>
            <person name="Baker S.E."/>
            <person name="Andersen M.R."/>
        </authorList>
    </citation>
    <scope>NUCLEOTIDE SEQUENCE [LARGE SCALE GENOMIC DNA]</scope>
    <source>
        <strain evidence="2 3">CBS 209.92</strain>
    </source>
</reference>
<comment type="caution">
    <text evidence="2">The sequence shown here is derived from an EMBL/GenBank/DDBJ whole genome shotgun (WGS) entry which is preliminary data.</text>
</comment>
<feature type="compositionally biased region" description="Basic and acidic residues" evidence="1">
    <location>
        <begin position="10"/>
        <end position="45"/>
    </location>
</feature>
<dbReference type="EMBL" id="JBFTWV010000049">
    <property type="protein sequence ID" value="KAL2794093.1"/>
    <property type="molecule type" value="Genomic_DNA"/>
</dbReference>
<keyword evidence="3" id="KW-1185">Reference proteome</keyword>
<proteinExistence type="predicted"/>
<evidence type="ECO:0000313" key="3">
    <source>
        <dbReference type="Proteomes" id="UP001610563"/>
    </source>
</evidence>
<feature type="region of interest" description="Disordered" evidence="1">
    <location>
        <begin position="1"/>
        <end position="45"/>
    </location>
</feature>
<organism evidence="2 3">
    <name type="scientific">Aspergillus keveii</name>
    <dbReference type="NCBI Taxonomy" id="714993"/>
    <lineage>
        <taxon>Eukaryota</taxon>
        <taxon>Fungi</taxon>
        <taxon>Dikarya</taxon>
        <taxon>Ascomycota</taxon>
        <taxon>Pezizomycotina</taxon>
        <taxon>Eurotiomycetes</taxon>
        <taxon>Eurotiomycetidae</taxon>
        <taxon>Eurotiales</taxon>
        <taxon>Aspergillaceae</taxon>
        <taxon>Aspergillus</taxon>
        <taxon>Aspergillus subgen. Nidulantes</taxon>
    </lineage>
</organism>
<protein>
    <submittedName>
        <fullName evidence="2">Uncharacterized protein</fullName>
    </submittedName>
</protein>
<dbReference type="Proteomes" id="UP001610563">
    <property type="component" value="Unassembled WGS sequence"/>
</dbReference>
<evidence type="ECO:0000313" key="2">
    <source>
        <dbReference type="EMBL" id="KAL2794093.1"/>
    </source>
</evidence>
<evidence type="ECO:0000256" key="1">
    <source>
        <dbReference type="SAM" id="MobiDB-lite"/>
    </source>
</evidence>
<accession>A0ABR4G505</accession>